<evidence type="ECO:0000256" key="5">
    <source>
        <dbReference type="ARBA" id="ARBA00024867"/>
    </source>
</evidence>
<dbReference type="Pfam" id="PF00072">
    <property type="entry name" value="Response_reg"/>
    <property type="match status" value="1"/>
</dbReference>
<evidence type="ECO:0000313" key="10">
    <source>
        <dbReference type="EMBL" id="RGW32396.1"/>
    </source>
</evidence>
<dbReference type="EMBL" id="QSAE01000135">
    <property type="protein sequence ID" value="RGW32396.1"/>
    <property type="molecule type" value="Genomic_DNA"/>
</dbReference>
<gene>
    <name evidence="10" type="ORF">DWV78_16625</name>
</gene>
<protein>
    <recommendedName>
        <fullName evidence="1">Stage 0 sporulation protein A homolog</fullName>
    </recommendedName>
</protein>
<evidence type="ECO:0000313" key="11">
    <source>
        <dbReference type="Proteomes" id="UP000286581"/>
    </source>
</evidence>
<dbReference type="PANTHER" id="PTHR37299">
    <property type="entry name" value="TRANSCRIPTIONAL REGULATOR-RELATED"/>
    <property type="match status" value="1"/>
</dbReference>
<dbReference type="Proteomes" id="UP000286581">
    <property type="component" value="Unassembled WGS sequence"/>
</dbReference>
<dbReference type="Pfam" id="PF04397">
    <property type="entry name" value="LytTR"/>
    <property type="match status" value="1"/>
</dbReference>
<organism evidence="10 11">
    <name type="scientific">Agathobacter rectalis</name>
    <dbReference type="NCBI Taxonomy" id="39491"/>
    <lineage>
        <taxon>Bacteria</taxon>
        <taxon>Bacillati</taxon>
        <taxon>Bacillota</taxon>
        <taxon>Clostridia</taxon>
        <taxon>Lachnospirales</taxon>
        <taxon>Lachnospiraceae</taxon>
        <taxon>Agathobacter</taxon>
    </lineage>
</organism>
<evidence type="ECO:0000256" key="4">
    <source>
        <dbReference type="ARBA" id="ARBA00023159"/>
    </source>
</evidence>
<feature type="domain" description="HTH LytTR-type" evidence="9">
    <location>
        <begin position="145"/>
        <end position="243"/>
    </location>
</feature>
<dbReference type="SMART" id="SM00448">
    <property type="entry name" value="REC"/>
    <property type="match status" value="1"/>
</dbReference>
<accession>A0A413B459</accession>
<comment type="function">
    <text evidence="5">May play the central regulatory role in sporulation. It may be an element of the effector pathway responsible for the activation of sporulation genes in response to nutritional stress. Spo0A may act in concert with spo0H (a sigma factor) to control the expression of some genes that are critical to the sporulation process.</text>
</comment>
<dbReference type="PANTHER" id="PTHR37299:SF3">
    <property type="entry name" value="STAGE 0 SPORULATION PROTEIN A HOMOLOG"/>
    <property type="match status" value="1"/>
</dbReference>
<dbReference type="PROSITE" id="PS50110">
    <property type="entry name" value="RESPONSE_REGULATORY"/>
    <property type="match status" value="1"/>
</dbReference>
<reference evidence="10 11" key="1">
    <citation type="submission" date="2018-08" db="EMBL/GenBank/DDBJ databases">
        <title>A genome reference for cultivated species of the human gut microbiota.</title>
        <authorList>
            <person name="Zou Y."/>
            <person name="Xue W."/>
            <person name="Luo G."/>
        </authorList>
    </citation>
    <scope>NUCLEOTIDE SEQUENCE [LARGE SCALE GENOMIC DNA]</scope>
    <source>
        <strain evidence="10 11">AF12-8</strain>
    </source>
</reference>
<dbReference type="GO" id="GO:0003677">
    <property type="term" value="F:DNA binding"/>
    <property type="evidence" value="ECO:0007669"/>
    <property type="project" value="UniProtKB-KW"/>
</dbReference>
<comment type="caution">
    <text evidence="10">The sequence shown here is derived from an EMBL/GenBank/DDBJ whole genome shotgun (WGS) entry which is preliminary data.</text>
</comment>
<evidence type="ECO:0000256" key="7">
    <source>
        <dbReference type="PROSITE-ProRule" id="PRU00169"/>
    </source>
</evidence>
<dbReference type="InterPro" id="IPR046947">
    <property type="entry name" value="LytR-like"/>
</dbReference>
<comment type="function">
    <text evidence="6">Required for high-level post-exponential phase expression of a series of secreted proteins.</text>
</comment>
<feature type="domain" description="Response regulatory" evidence="8">
    <location>
        <begin position="3"/>
        <end position="126"/>
    </location>
</feature>
<keyword evidence="7" id="KW-0597">Phosphoprotein</keyword>
<evidence type="ECO:0000259" key="8">
    <source>
        <dbReference type="PROSITE" id="PS50110"/>
    </source>
</evidence>
<evidence type="ECO:0000256" key="3">
    <source>
        <dbReference type="ARBA" id="ARBA00023012"/>
    </source>
</evidence>
<evidence type="ECO:0000256" key="1">
    <source>
        <dbReference type="ARBA" id="ARBA00018672"/>
    </source>
</evidence>
<evidence type="ECO:0000256" key="2">
    <source>
        <dbReference type="ARBA" id="ARBA00022490"/>
    </source>
</evidence>
<proteinExistence type="predicted"/>
<dbReference type="PROSITE" id="PS50930">
    <property type="entry name" value="HTH_LYTTR"/>
    <property type="match status" value="1"/>
</dbReference>
<sequence length="243" mass="28537">MLNIYICEDNDNERDYLSQLIKNIILIEDYDLNFACATADPYELLNIISTDNNTGLYFLDIDLGKDIDGLLLAQKIRQYDQRGFIVFVTTHSEMSRLTFQYKVEAMDYIIKDEPKKINDHIHQCIIVAYQRYCSPSNNYQNIYRLTSGEKEFCINFDEIYYFETSENIHKVILHAQNQILEFQAKLKEIEPELDKRFCRCHRSFIINTDKISDINLKERTITLTNNDIVLASKTGIKKLLPSC</sequence>
<evidence type="ECO:0000259" key="9">
    <source>
        <dbReference type="PROSITE" id="PS50930"/>
    </source>
</evidence>
<keyword evidence="2" id="KW-0963">Cytoplasm</keyword>
<evidence type="ECO:0000256" key="6">
    <source>
        <dbReference type="ARBA" id="ARBA00037164"/>
    </source>
</evidence>
<dbReference type="SUPFAM" id="SSF52172">
    <property type="entry name" value="CheY-like"/>
    <property type="match status" value="1"/>
</dbReference>
<dbReference type="InterPro" id="IPR011006">
    <property type="entry name" value="CheY-like_superfamily"/>
</dbReference>
<dbReference type="Gene3D" id="2.40.50.1020">
    <property type="entry name" value="LytTr DNA-binding domain"/>
    <property type="match status" value="1"/>
</dbReference>
<keyword evidence="10" id="KW-0238">DNA-binding</keyword>
<dbReference type="AlphaFoldDB" id="A0A413B459"/>
<dbReference type="InterPro" id="IPR001789">
    <property type="entry name" value="Sig_transdc_resp-reg_receiver"/>
</dbReference>
<dbReference type="SMART" id="SM00850">
    <property type="entry name" value="LytTR"/>
    <property type="match status" value="1"/>
</dbReference>
<feature type="modified residue" description="4-aspartylphosphate" evidence="7">
    <location>
        <position position="60"/>
    </location>
</feature>
<keyword evidence="4" id="KW-0010">Activator</keyword>
<dbReference type="RefSeq" id="WP_151199422.1">
    <property type="nucleotide sequence ID" value="NZ_DAWDNE010000105.1"/>
</dbReference>
<dbReference type="GO" id="GO:0000156">
    <property type="term" value="F:phosphorelay response regulator activity"/>
    <property type="evidence" value="ECO:0007669"/>
    <property type="project" value="InterPro"/>
</dbReference>
<dbReference type="Gene3D" id="3.40.50.2300">
    <property type="match status" value="1"/>
</dbReference>
<keyword evidence="3" id="KW-0902">Two-component regulatory system</keyword>
<name>A0A413B459_9FIRM</name>
<dbReference type="InterPro" id="IPR007492">
    <property type="entry name" value="LytTR_DNA-bd_dom"/>
</dbReference>